<dbReference type="SUPFAM" id="SSF53807">
    <property type="entry name" value="Helical backbone' metal receptor"/>
    <property type="match status" value="1"/>
</dbReference>
<name>A0A1H5TFA3_9FIRM</name>
<dbReference type="GO" id="GO:0030001">
    <property type="term" value="P:metal ion transport"/>
    <property type="evidence" value="ECO:0007669"/>
    <property type="project" value="InterPro"/>
</dbReference>
<evidence type="ECO:0000313" key="5">
    <source>
        <dbReference type="EMBL" id="SEF61515.1"/>
    </source>
</evidence>
<comment type="similarity">
    <text evidence="1">Belongs to the bacterial solute-binding protein 9 family.</text>
</comment>
<dbReference type="PANTHER" id="PTHR42953:SF3">
    <property type="entry name" value="HIGH-AFFINITY ZINC UPTAKE SYSTEM PROTEIN ZNUA"/>
    <property type="match status" value="1"/>
</dbReference>
<evidence type="ECO:0000313" key="6">
    <source>
        <dbReference type="Proteomes" id="UP000236726"/>
    </source>
</evidence>
<accession>A0A1H5TFA3</accession>
<evidence type="ECO:0000256" key="4">
    <source>
        <dbReference type="SAM" id="SignalP"/>
    </source>
</evidence>
<evidence type="ECO:0000256" key="2">
    <source>
        <dbReference type="ARBA" id="ARBA00022448"/>
    </source>
</evidence>
<keyword evidence="3 4" id="KW-0732">Signal</keyword>
<sequence>MKSIFKNIVTLALVLTLAVSSLVACGSVKNSHLQSSSNEDAKYEIVCTIFPIYDWVKNIVGDNDNVNVTLLLDQATDLHSFQPTTADIALISGADMFIYVGGESDEWAEDAASEAVNKKQIAVNLMEILDDVVVEEEIKEGMQAEEEDSEEDEVEYDEHVWLSLKNAQTIVSQLTDKISEMDEANQETYVQNGAMYMAQLASLDAEYQAVIDIASQKTLLFGDRFPFRYLVEDYNLDYYAAFVGCSAETEASFETIAFLAEKLKELGLSKVLIIENSDGKIADTVIEQSGTSATKAVLNSMQSVTANDVKDGITYISIMQDNLEVLKEALN</sequence>
<evidence type="ECO:0000256" key="1">
    <source>
        <dbReference type="ARBA" id="ARBA00011028"/>
    </source>
</evidence>
<dbReference type="GO" id="GO:0046872">
    <property type="term" value="F:metal ion binding"/>
    <property type="evidence" value="ECO:0007669"/>
    <property type="project" value="InterPro"/>
</dbReference>
<dbReference type="InterPro" id="IPR050492">
    <property type="entry name" value="Bact_metal-bind_prot9"/>
</dbReference>
<keyword evidence="2" id="KW-0813">Transport</keyword>
<organism evidence="5 6">
    <name type="scientific">Lachnospira multipara</name>
    <dbReference type="NCBI Taxonomy" id="28051"/>
    <lineage>
        <taxon>Bacteria</taxon>
        <taxon>Bacillati</taxon>
        <taxon>Bacillota</taxon>
        <taxon>Clostridia</taxon>
        <taxon>Lachnospirales</taxon>
        <taxon>Lachnospiraceae</taxon>
        <taxon>Lachnospira</taxon>
    </lineage>
</organism>
<dbReference type="Pfam" id="PF01297">
    <property type="entry name" value="ZnuA"/>
    <property type="match status" value="1"/>
</dbReference>
<dbReference type="PANTHER" id="PTHR42953">
    <property type="entry name" value="HIGH-AFFINITY ZINC UPTAKE SYSTEM PROTEIN ZNUA-RELATED"/>
    <property type="match status" value="1"/>
</dbReference>
<reference evidence="5 6" key="1">
    <citation type="submission" date="2016-10" db="EMBL/GenBank/DDBJ databases">
        <authorList>
            <person name="de Groot N.N."/>
        </authorList>
    </citation>
    <scope>NUCLEOTIDE SEQUENCE [LARGE SCALE GENOMIC DNA]</scope>
    <source>
        <strain evidence="5 6">D15d</strain>
    </source>
</reference>
<feature type="signal peptide" evidence="4">
    <location>
        <begin position="1"/>
        <end position="26"/>
    </location>
</feature>
<dbReference type="AlphaFoldDB" id="A0A1H5TFA3"/>
<gene>
    <name evidence="5" type="ORF">SAMN05216537_104146</name>
</gene>
<protein>
    <submittedName>
        <fullName evidence="5">Zinc transport system substrate-binding protein</fullName>
    </submittedName>
</protein>
<dbReference type="InterPro" id="IPR006127">
    <property type="entry name" value="ZnuA-like"/>
</dbReference>
<keyword evidence="6" id="KW-1185">Reference proteome</keyword>
<proteinExistence type="inferred from homology"/>
<dbReference type="RefSeq" id="WP_103952462.1">
    <property type="nucleotide sequence ID" value="NZ_FNUL01000004.1"/>
</dbReference>
<feature type="chain" id="PRO_5009284973" evidence="4">
    <location>
        <begin position="27"/>
        <end position="331"/>
    </location>
</feature>
<dbReference type="PROSITE" id="PS51257">
    <property type="entry name" value="PROKAR_LIPOPROTEIN"/>
    <property type="match status" value="1"/>
</dbReference>
<dbReference type="Proteomes" id="UP000236726">
    <property type="component" value="Unassembled WGS sequence"/>
</dbReference>
<evidence type="ECO:0000256" key="3">
    <source>
        <dbReference type="ARBA" id="ARBA00022729"/>
    </source>
</evidence>
<dbReference type="EMBL" id="FNUL01000004">
    <property type="protein sequence ID" value="SEF61515.1"/>
    <property type="molecule type" value="Genomic_DNA"/>
</dbReference>
<dbReference type="Gene3D" id="3.40.50.1980">
    <property type="entry name" value="Nitrogenase molybdenum iron protein domain"/>
    <property type="match status" value="2"/>
</dbReference>